<reference evidence="2 3" key="1">
    <citation type="submission" date="2023-01" db="EMBL/GenBank/DDBJ databases">
        <title>Halorubrum ezzemoulense from Santa Pola, Spain.</title>
        <authorList>
            <person name="Feng Y."/>
            <person name="Louyakis A.S."/>
            <person name="Gogarten J.P."/>
        </authorList>
    </citation>
    <scope>NUCLEOTIDE SEQUENCE [LARGE SCALE GENOMIC DNA]</scope>
    <source>
        <strain evidence="2 3">AMM015</strain>
    </source>
</reference>
<name>A0ABT4Z8L1_HALEZ</name>
<evidence type="ECO:0000313" key="3">
    <source>
        <dbReference type="Proteomes" id="UP001210528"/>
    </source>
</evidence>
<dbReference type="EMBL" id="JAQLUK010000154">
    <property type="protein sequence ID" value="MDB2294512.1"/>
    <property type="molecule type" value="Genomic_DNA"/>
</dbReference>
<proteinExistence type="predicted"/>
<organism evidence="2 3">
    <name type="scientific">Halorubrum ezzemoulense</name>
    <name type="common">Halorubrum chaoviator</name>
    <dbReference type="NCBI Taxonomy" id="337243"/>
    <lineage>
        <taxon>Archaea</taxon>
        <taxon>Methanobacteriati</taxon>
        <taxon>Methanobacteriota</taxon>
        <taxon>Stenosarchaea group</taxon>
        <taxon>Halobacteria</taxon>
        <taxon>Halobacteriales</taxon>
        <taxon>Haloferacaceae</taxon>
        <taxon>Halorubrum</taxon>
    </lineage>
</organism>
<evidence type="ECO:0000259" key="1">
    <source>
        <dbReference type="Pfam" id="PF26479"/>
    </source>
</evidence>
<evidence type="ECO:0000313" key="2">
    <source>
        <dbReference type="EMBL" id="MDB2294512.1"/>
    </source>
</evidence>
<keyword evidence="3" id="KW-1185">Reference proteome</keyword>
<comment type="caution">
    <text evidence="2">The sequence shown here is derived from an EMBL/GenBank/DDBJ whole genome shotgun (WGS) entry which is preliminary data.</text>
</comment>
<gene>
    <name evidence="2" type="ORF">PM085_20115</name>
</gene>
<feature type="domain" description="DUF8152" evidence="1">
    <location>
        <begin position="23"/>
        <end position="104"/>
    </location>
</feature>
<accession>A0ABT4Z8L1</accession>
<sequence>RVGANIPTMTDEIDIPTEPRAAVDALATHLTATADRPVPPATNRWLGEAEAVARDATSDDLDTQTRRKRVRQVATLLESADETGDVVADRHIEAAIECCQVILANE</sequence>
<dbReference type="RefSeq" id="WP_271970829.1">
    <property type="nucleotide sequence ID" value="NZ_JAQLUK010000154.1"/>
</dbReference>
<dbReference type="Pfam" id="PF26479">
    <property type="entry name" value="DUF8152"/>
    <property type="match status" value="1"/>
</dbReference>
<protein>
    <recommendedName>
        <fullName evidence="1">DUF8152 domain-containing protein</fullName>
    </recommendedName>
</protein>
<dbReference type="Proteomes" id="UP001210528">
    <property type="component" value="Unassembled WGS sequence"/>
</dbReference>
<feature type="non-terminal residue" evidence="2">
    <location>
        <position position="1"/>
    </location>
</feature>
<dbReference type="InterPro" id="IPR058465">
    <property type="entry name" value="DUF8152"/>
</dbReference>